<comment type="similarity">
    <text evidence="1">Belongs to the CapA family.</text>
</comment>
<dbReference type="InterPro" id="IPR052169">
    <property type="entry name" value="CW_Biosynth-Accessory"/>
</dbReference>
<dbReference type="PANTHER" id="PTHR33393">
    <property type="entry name" value="POLYGLUTAMINE SYNTHESIS ACCESSORY PROTEIN RV0574C-RELATED"/>
    <property type="match status" value="1"/>
</dbReference>
<dbReference type="SUPFAM" id="SSF56300">
    <property type="entry name" value="Metallo-dependent phosphatases"/>
    <property type="match status" value="1"/>
</dbReference>
<evidence type="ECO:0000256" key="1">
    <source>
        <dbReference type="ARBA" id="ARBA00005662"/>
    </source>
</evidence>
<reference evidence="3" key="1">
    <citation type="submission" date="2011-11" db="EMBL/GenBank/DDBJ databases">
        <title>Construction and analysis of a metagenome of deep-sea sediment.</title>
        <authorList>
            <person name="Huo Y.-Y."/>
            <person name="Cheng H."/>
            <person name="Wu M."/>
        </authorList>
    </citation>
    <scope>NUCLEOTIDE SEQUENCE</scope>
</reference>
<dbReference type="Gene3D" id="3.60.21.10">
    <property type="match status" value="1"/>
</dbReference>
<dbReference type="PANTHER" id="PTHR33393:SF11">
    <property type="entry name" value="POLYGLUTAMINE SYNTHESIS ACCESSORY PROTEIN RV0574C-RELATED"/>
    <property type="match status" value="1"/>
</dbReference>
<accession>H9BX27</accession>
<dbReference type="CDD" id="cd07381">
    <property type="entry name" value="MPP_CapA"/>
    <property type="match status" value="1"/>
</dbReference>
<proteinExistence type="inferred from homology"/>
<sequence>MRKWPPTLRSDRRGFFKLSAAALLGPLTVRIGAGAPVEKSDRPIDEGFRGSGLVTLFLCGDVMTGRGIDQVLPHPGDPRICEPHMASALGYVELAEKANGPIPSPVGFSYVWGDALPGLERAGADVRIINLETSITRSEDCTDKGISYRMSPANMPCITAAEIDCCVLANNHVLDWGYAGLAETLQTLERANLKSVGAGRNSEAARAPAILEIPGKRRVVVFAFGSETSGIPREWAASDSRPGVNLLPDLSRATVDHIAQEVAAVKRPGDIVVASIHWGGNWGYEIPPRQTEFARALIDEAGVDIIHGHSSHHAKGIEVYRGKPVLYGCGDFLDDYEGIRGYEAFRDDLVLMYFPTIAPSSGRLVRFRMTPLQIRNFKLNRASRKDAAWLRDVLNREGDGLGTRVELDEDNALTLRWR</sequence>
<feature type="domain" description="Capsule synthesis protein CapA" evidence="2">
    <location>
        <begin position="55"/>
        <end position="336"/>
    </location>
</feature>
<dbReference type="EMBL" id="JQ085822">
    <property type="protein sequence ID" value="AFD03349.1"/>
    <property type="molecule type" value="Genomic_DNA"/>
</dbReference>
<organism evidence="3">
    <name type="scientific">uncultured bacterium W5-15b</name>
    <dbReference type="NCBI Taxonomy" id="1130997"/>
    <lineage>
        <taxon>Bacteria</taxon>
        <taxon>environmental samples</taxon>
    </lineage>
</organism>
<dbReference type="InterPro" id="IPR029052">
    <property type="entry name" value="Metallo-depent_PP-like"/>
</dbReference>
<dbReference type="AlphaFoldDB" id="H9BX27"/>
<dbReference type="SMART" id="SM00854">
    <property type="entry name" value="PGA_cap"/>
    <property type="match status" value="1"/>
</dbReference>
<protein>
    <submittedName>
        <fullName evidence="3">Poly-gamma-glutamate synthesis protein</fullName>
    </submittedName>
</protein>
<dbReference type="Pfam" id="PF09587">
    <property type="entry name" value="PGA_cap"/>
    <property type="match status" value="1"/>
</dbReference>
<evidence type="ECO:0000313" key="3">
    <source>
        <dbReference type="EMBL" id="AFD03349.1"/>
    </source>
</evidence>
<name>H9BX27_9BACT</name>
<evidence type="ECO:0000259" key="2">
    <source>
        <dbReference type="SMART" id="SM00854"/>
    </source>
</evidence>
<dbReference type="InterPro" id="IPR019079">
    <property type="entry name" value="Capsule_synth_CapA"/>
</dbReference>